<accession>A0A813PZM7</accession>
<sequence>MVDSDKGNLGSKVFFVWGSTCVGCLLFAFFCIWETKGLSLEQVDYLVSNSSPLTSAKLNKALRAGTVVATGSTSGGPAPFSNKIQNAEDAKIANPSTDKKATVGDGV</sequence>
<gene>
    <name evidence="2" type="ORF">JYZ213_LOCUS3039</name>
</gene>
<dbReference type="Gene3D" id="1.20.1250.20">
    <property type="entry name" value="MFS general substrate transporter like domains"/>
    <property type="match status" value="1"/>
</dbReference>
<evidence type="ECO:0000256" key="1">
    <source>
        <dbReference type="SAM" id="Phobius"/>
    </source>
</evidence>
<proteinExistence type="predicted"/>
<keyword evidence="1" id="KW-0812">Transmembrane</keyword>
<organism evidence="2 3">
    <name type="scientific">Adineta steineri</name>
    <dbReference type="NCBI Taxonomy" id="433720"/>
    <lineage>
        <taxon>Eukaryota</taxon>
        <taxon>Metazoa</taxon>
        <taxon>Spiralia</taxon>
        <taxon>Gnathifera</taxon>
        <taxon>Rotifera</taxon>
        <taxon>Eurotatoria</taxon>
        <taxon>Bdelloidea</taxon>
        <taxon>Adinetida</taxon>
        <taxon>Adinetidae</taxon>
        <taxon>Adineta</taxon>
    </lineage>
</organism>
<comment type="caution">
    <text evidence="2">The sequence shown here is derived from an EMBL/GenBank/DDBJ whole genome shotgun (WGS) entry which is preliminary data.</text>
</comment>
<reference evidence="2" key="1">
    <citation type="submission" date="2021-02" db="EMBL/GenBank/DDBJ databases">
        <authorList>
            <person name="Nowell W R."/>
        </authorList>
    </citation>
    <scope>NUCLEOTIDE SEQUENCE</scope>
</reference>
<protein>
    <submittedName>
        <fullName evidence="2">Uncharacterized protein</fullName>
    </submittedName>
</protein>
<keyword evidence="1" id="KW-1133">Transmembrane helix</keyword>
<dbReference type="InterPro" id="IPR036259">
    <property type="entry name" value="MFS_trans_sf"/>
</dbReference>
<dbReference type="EMBL" id="CAJNOG010000016">
    <property type="protein sequence ID" value="CAF0760626.1"/>
    <property type="molecule type" value="Genomic_DNA"/>
</dbReference>
<evidence type="ECO:0000313" key="3">
    <source>
        <dbReference type="Proteomes" id="UP000663845"/>
    </source>
</evidence>
<evidence type="ECO:0000313" key="2">
    <source>
        <dbReference type="EMBL" id="CAF0760626.1"/>
    </source>
</evidence>
<feature type="transmembrane region" description="Helical" evidence="1">
    <location>
        <begin position="14"/>
        <end position="33"/>
    </location>
</feature>
<dbReference type="Proteomes" id="UP000663845">
    <property type="component" value="Unassembled WGS sequence"/>
</dbReference>
<dbReference type="AlphaFoldDB" id="A0A813PZM7"/>
<keyword evidence="1" id="KW-0472">Membrane</keyword>
<name>A0A813PZM7_9BILA</name>